<evidence type="ECO:0000256" key="6">
    <source>
        <dbReference type="ARBA" id="ARBA00023136"/>
    </source>
</evidence>
<proteinExistence type="inferred from homology"/>
<feature type="transmembrane region" description="Helical" evidence="7">
    <location>
        <begin position="25"/>
        <end position="45"/>
    </location>
</feature>
<dbReference type="Gene3D" id="1.10.3720.10">
    <property type="entry name" value="MetI-like"/>
    <property type="match status" value="1"/>
</dbReference>
<evidence type="ECO:0000313" key="9">
    <source>
        <dbReference type="EMBL" id="UOQ60167.1"/>
    </source>
</evidence>
<dbReference type="CDD" id="cd06261">
    <property type="entry name" value="TM_PBP2"/>
    <property type="match status" value="1"/>
</dbReference>
<evidence type="ECO:0000259" key="8">
    <source>
        <dbReference type="PROSITE" id="PS50928"/>
    </source>
</evidence>
<keyword evidence="5 7" id="KW-1133">Transmembrane helix</keyword>
<feature type="transmembrane region" description="Helical" evidence="7">
    <location>
        <begin position="203"/>
        <end position="232"/>
    </location>
</feature>
<evidence type="ECO:0000256" key="3">
    <source>
        <dbReference type="ARBA" id="ARBA00022475"/>
    </source>
</evidence>
<feature type="domain" description="ABC transmembrane type-1" evidence="8">
    <location>
        <begin position="85"/>
        <end position="274"/>
    </location>
</feature>
<feature type="transmembrane region" description="Helical" evidence="7">
    <location>
        <begin position="252"/>
        <end position="274"/>
    </location>
</feature>
<comment type="subcellular location">
    <subcellularLocation>
        <location evidence="1 7">Cell membrane</location>
        <topology evidence="1 7">Multi-pass membrane protein</topology>
    </subcellularLocation>
</comment>
<evidence type="ECO:0000256" key="2">
    <source>
        <dbReference type="ARBA" id="ARBA00022448"/>
    </source>
</evidence>
<keyword evidence="3" id="KW-1003">Cell membrane</keyword>
<feature type="transmembrane region" description="Helical" evidence="7">
    <location>
        <begin position="85"/>
        <end position="112"/>
    </location>
</feature>
<dbReference type="InterPro" id="IPR000515">
    <property type="entry name" value="MetI-like"/>
</dbReference>
<dbReference type="PANTHER" id="PTHR43386:SF25">
    <property type="entry name" value="PEPTIDE ABC TRANSPORTER PERMEASE PROTEIN"/>
    <property type="match status" value="1"/>
</dbReference>
<keyword evidence="10" id="KW-1185">Reference proteome</keyword>
<dbReference type="InterPro" id="IPR035906">
    <property type="entry name" value="MetI-like_sf"/>
</dbReference>
<dbReference type="InterPro" id="IPR050366">
    <property type="entry name" value="BP-dependent_transpt_permease"/>
</dbReference>
<evidence type="ECO:0000313" key="10">
    <source>
        <dbReference type="Proteomes" id="UP000831775"/>
    </source>
</evidence>
<dbReference type="Proteomes" id="UP000831775">
    <property type="component" value="Chromosome"/>
</dbReference>
<sequence length="284" mass="28962">MSAPATAARTADTGRRWPPALDWGLAPALVVLVLTAVTVVAPGLLAPGDPLAIDPRASLQPPSLAHPFGTDESGRDLYTRVVHGAAASIGIGLAATGIGIGIGAVLGFAAGLGPRILDAFLARVFEVLFALPTLVMALLFIAVMGGGPATSTLAIGLATIPGYARMLRARVRGISQSGYVEWARLDGTGPLRLFTRHIAPNSLWPLASAATLGVGQAIIWVSALGFLGLGALPPSPEWGAMLNSGRVYIATAWWMTVFPGLAIVATAAALTALGRRLGASGGLR</sequence>
<organism evidence="9 10">
    <name type="scientific">Leucobacter rhizosphaerae</name>
    <dbReference type="NCBI Taxonomy" id="2932245"/>
    <lineage>
        <taxon>Bacteria</taxon>
        <taxon>Bacillati</taxon>
        <taxon>Actinomycetota</taxon>
        <taxon>Actinomycetes</taxon>
        <taxon>Micrococcales</taxon>
        <taxon>Microbacteriaceae</taxon>
        <taxon>Leucobacter</taxon>
    </lineage>
</organism>
<dbReference type="SUPFAM" id="SSF161098">
    <property type="entry name" value="MetI-like"/>
    <property type="match status" value="1"/>
</dbReference>
<gene>
    <name evidence="9" type="ORF">MUN76_14175</name>
</gene>
<dbReference type="PROSITE" id="PS50928">
    <property type="entry name" value="ABC_TM1"/>
    <property type="match status" value="1"/>
</dbReference>
<name>A0ABY4FV68_9MICO</name>
<reference evidence="9 10" key="1">
    <citation type="submission" date="2022-04" db="EMBL/GenBank/DDBJ databases">
        <title>Leucobacter sp. isolated from rhizosphere of onion.</title>
        <authorList>
            <person name="Won M."/>
            <person name="Lee C.-M."/>
            <person name="Woen H.-Y."/>
            <person name="Kwon S.-W."/>
        </authorList>
    </citation>
    <scope>NUCLEOTIDE SEQUENCE [LARGE SCALE GENOMIC DNA]</scope>
    <source>
        <strain evidence="9 10">H25R-14</strain>
    </source>
</reference>
<feature type="transmembrane region" description="Helical" evidence="7">
    <location>
        <begin position="124"/>
        <end position="143"/>
    </location>
</feature>
<evidence type="ECO:0000256" key="5">
    <source>
        <dbReference type="ARBA" id="ARBA00022989"/>
    </source>
</evidence>
<keyword evidence="2 7" id="KW-0813">Transport</keyword>
<keyword evidence="4 7" id="KW-0812">Transmembrane</keyword>
<protein>
    <submittedName>
        <fullName evidence="9">ABC transporter permease</fullName>
    </submittedName>
</protein>
<evidence type="ECO:0000256" key="4">
    <source>
        <dbReference type="ARBA" id="ARBA00022692"/>
    </source>
</evidence>
<comment type="similarity">
    <text evidence="7">Belongs to the binding-protein-dependent transport system permease family.</text>
</comment>
<dbReference type="EMBL" id="CP095043">
    <property type="protein sequence ID" value="UOQ60167.1"/>
    <property type="molecule type" value="Genomic_DNA"/>
</dbReference>
<evidence type="ECO:0000256" key="7">
    <source>
        <dbReference type="RuleBase" id="RU363032"/>
    </source>
</evidence>
<dbReference type="Pfam" id="PF00528">
    <property type="entry name" value="BPD_transp_1"/>
    <property type="match status" value="1"/>
</dbReference>
<dbReference type="PANTHER" id="PTHR43386">
    <property type="entry name" value="OLIGOPEPTIDE TRANSPORT SYSTEM PERMEASE PROTEIN APPC"/>
    <property type="match status" value="1"/>
</dbReference>
<evidence type="ECO:0000256" key="1">
    <source>
        <dbReference type="ARBA" id="ARBA00004651"/>
    </source>
</evidence>
<keyword evidence="6 7" id="KW-0472">Membrane</keyword>
<dbReference type="RefSeq" id="WP_244685572.1">
    <property type="nucleotide sequence ID" value="NZ_CP095043.1"/>
</dbReference>
<feature type="transmembrane region" description="Helical" evidence="7">
    <location>
        <begin position="149"/>
        <end position="167"/>
    </location>
</feature>
<accession>A0ABY4FV68</accession>